<sequence>MSQQEHKLAWHRRLAMYWVDHLRQLFASLGELWRTPLSSLMTIAVLGVSLALPASFYVLLKNAESVSQFWQSKAQISLYLRQEAEPAQVTDLQQRLAAMEEIDQVSYISPEQGLADFSGAAGFAEALPLLEDNPLPAVFILNLSETGRAPDAAELLLADMNAEPAVANARLDMAWLARLSGIVDLLRQAVIGMAVLLLAGVLLVVSNTLRLNILNCRYEIEVMKLVGATDGFIQRPFLYVGLWYGIIGGLLAWWLTLVMVFWLSHKVNALAALYQSNFHLLGLGMRESLLLILTGTLLSLLASGFSVRRHIRAIEPG</sequence>
<evidence type="ECO:0000256" key="11">
    <source>
        <dbReference type="ARBA" id="ARBA00023306"/>
    </source>
</evidence>
<dbReference type="NCBIfam" id="TIGR00439">
    <property type="entry name" value="FtsX_Gneg"/>
    <property type="match status" value="1"/>
</dbReference>
<name>A0A2P7QT12_9GAMM</name>
<dbReference type="RefSeq" id="WP_106453753.1">
    <property type="nucleotide sequence ID" value="NZ_PXYH01000014.1"/>
</dbReference>
<protein>
    <recommendedName>
        <fullName evidence="4 12">Cell division protein FtsX</fullName>
    </recommendedName>
</protein>
<keyword evidence="10 12" id="KW-0472">Membrane</keyword>
<dbReference type="GO" id="GO:0051301">
    <property type="term" value="P:cell division"/>
    <property type="evidence" value="ECO:0007669"/>
    <property type="project" value="UniProtKB-KW"/>
</dbReference>
<comment type="caution">
    <text evidence="16">The sequence shown here is derived from an EMBL/GenBank/DDBJ whole genome shotgun (WGS) entry which is preliminary data.</text>
</comment>
<feature type="domain" description="ABC3 transporter permease C-terminal" evidence="14">
    <location>
        <begin position="193"/>
        <end position="309"/>
    </location>
</feature>
<evidence type="ECO:0000259" key="15">
    <source>
        <dbReference type="Pfam" id="PF18075"/>
    </source>
</evidence>
<evidence type="ECO:0000256" key="1">
    <source>
        <dbReference type="ARBA" id="ARBA00004429"/>
    </source>
</evidence>
<evidence type="ECO:0000256" key="9">
    <source>
        <dbReference type="ARBA" id="ARBA00022989"/>
    </source>
</evidence>
<feature type="transmembrane region" description="Helical" evidence="13">
    <location>
        <begin position="40"/>
        <end position="60"/>
    </location>
</feature>
<comment type="similarity">
    <text evidence="2 12">Belongs to the ABC-4 integral membrane protein family. FtsX subfamily.</text>
</comment>
<accession>A0A2P7QT12</accession>
<organism evidence="16 17">
    <name type="scientific">Zobellella taiwanensis</name>
    <dbReference type="NCBI Taxonomy" id="347535"/>
    <lineage>
        <taxon>Bacteria</taxon>
        <taxon>Pseudomonadati</taxon>
        <taxon>Pseudomonadota</taxon>
        <taxon>Gammaproteobacteria</taxon>
        <taxon>Aeromonadales</taxon>
        <taxon>Aeromonadaceae</taxon>
        <taxon>Zobellella</taxon>
    </lineage>
</organism>
<dbReference type="Gene3D" id="3.30.70.3040">
    <property type="match status" value="1"/>
</dbReference>
<evidence type="ECO:0000256" key="2">
    <source>
        <dbReference type="ARBA" id="ARBA00007379"/>
    </source>
</evidence>
<feature type="transmembrane region" description="Helical" evidence="13">
    <location>
        <begin position="283"/>
        <end position="302"/>
    </location>
</feature>
<evidence type="ECO:0000259" key="14">
    <source>
        <dbReference type="Pfam" id="PF02687"/>
    </source>
</evidence>
<keyword evidence="17" id="KW-1185">Reference proteome</keyword>
<evidence type="ECO:0000256" key="4">
    <source>
        <dbReference type="ARBA" id="ARBA00021907"/>
    </source>
</evidence>
<evidence type="ECO:0000256" key="3">
    <source>
        <dbReference type="ARBA" id="ARBA00011160"/>
    </source>
</evidence>
<dbReference type="Pfam" id="PF18075">
    <property type="entry name" value="FtsX_ECD"/>
    <property type="match status" value="1"/>
</dbReference>
<evidence type="ECO:0000256" key="13">
    <source>
        <dbReference type="SAM" id="Phobius"/>
    </source>
</evidence>
<feature type="domain" description="FtsX extracellular" evidence="15">
    <location>
        <begin position="75"/>
        <end position="154"/>
    </location>
</feature>
<evidence type="ECO:0000256" key="5">
    <source>
        <dbReference type="ARBA" id="ARBA00022475"/>
    </source>
</evidence>
<dbReference type="OrthoDB" id="9813411at2"/>
<dbReference type="GO" id="GO:0005886">
    <property type="term" value="C:plasma membrane"/>
    <property type="evidence" value="ECO:0007669"/>
    <property type="project" value="UniProtKB-SubCell"/>
</dbReference>
<dbReference type="PANTHER" id="PTHR47755">
    <property type="entry name" value="CELL DIVISION PROTEIN FTSX"/>
    <property type="match status" value="1"/>
</dbReference>
<feature type="transmembrane region" description="Helical" evidence="13">
    <location>
        <begin position="242"/>
        <end position="263"/>
    </location>
</feature>
<evidence type="ECO:0000256" key="12">
    <source>
        <dbReference type="PIRNR" id="PIRNR003097"/>
    </source>
</evidence>
<evidence type="ECO:0000313" key="17">
    <source>
        <dbReference type="Proteomes" id="UP000242181"/>
    </source>
</evidence>
<gene>
    <name evidence="16" type="ORF">C7I36_10955</name>
</gene>
<dbReference type="AlphaFoldDB" id="A0A2P7QT12"/>
<keyword evidence="9 13" id="KW-1133">Transmembrane helix</keyword>
<evidence type="ECO:0000256" key="10">
    <source>
        <dbReference type="ARBA" id="ARBA00023136"/>
    </source>
</evidence>
<dbReference type="Pfam" id="PF02687">
    <property type="entry name" value="FtsX"/>
    <property type="match status" value="1"/>
</dbReference>
<dbReference type="InterPro" id="IPR040690">
    <property type="entry name" value="FtsX_ECD"/>
</dbReference>
<reference evidence="16 17" key="1">
    <citation type="submission" date="2018-03" db="EMBL/GenBank/DDBJ databases">
        <title>The draft genome of Zobellella taiwanensis JCM 13381.</title>
        <authorList>
            <person name="Liu L."/>
            <person name="Li L."/>
            <person name="Wang T."/>
            <person name="Zhang X."/>
            <person name="Liang L."/>
        </authorList>
    </citation>
    <scope>NUCLEOTIDE SEQUENCE [LARGE SCALE GENOMIC DNA]</scope>
    <source>
        <strain evidence="16 17">JCM 13381</strain>
    </source>
</reference>
<dbReference type="Proteomes" id="UP000242181">
    <property type="component" value="Unassembled WGS sequence"/>
</dbReference>
<dbReference type="InterPro" id="IPR047590">
    <property type="entry name" value="FtsX_proteobact-type"/>
</dbReference>
<dbReference type="InterPro" id="IPR003838">
    <property type="entry name" value="ABC3_permease_C"/>
</dbReference>
<dbReference type="PANTHER" id="PTHR47755:SF1">
    <property type="entry name" value="CELL DIVISION PROTEIN FTSX"/>
    <property type="match status" value="1"/>
</dbReference>
<comment type="subcellular location">
    <subcellularLocation>
        <location evidence="1">Cell inner membrane</location>
        <topology evidence="1">Multi-pass membrane protein</topology>
    </subcellularLocation>
</comment>
<evidence type="ECO:0000256" key="6">
    <source>
        <dbReference type="ARBA" id="ARBA00022519"/>
    </source>
</evidence>
<comment type="subunit">
    <text evidence="3">Forms a membrane-associated complex with FtsE.</text>
</comment>
<feature type="transmembrane region" description="Helical" evidence="13">
    <location>
        <begin position="185"/>
        <end position="205"/>
    </location>
</feature>
<keyword evidence="8 13" id="KW-0812">Transmembrane</keyword>
<dbReference type="InterPro" id="IPR004513">
    <property type="entry name" value="FtsX"/>
</dbReference>
<keyword evidence="11 12" id="KW-0131">Cell cycle</keyword>
<proteinExistence type="inferred from homology"/>
<keyword evidence="6 12" id="KW-0997">Cell inner membrane</keyword>
<evidence type="ECO:0000256" key="8">
    <source>
        <dbReference type="ARBA" id="ARBA00022692"/>
    </source>
</evidence>
<evidence type="ECO:0000256" key="7">
    <source>
        <dbReference type="ARBA" id="ARBA00022618"/>
    </source>
</evidence>
<comment type="function">
    <text evidence="12">Part of the ABC transporter FtsEX involved in cellular division.</text>
</comment>
<dbReference type="GO" id="GO:0032153">
    <property type="term" value="C:cell division site"/>
    <property type="evidence" value="ECO:0007669"/>
    <property type="project" value="TreeGrafter"/>
</dbReference>
<evidence type="ECO:0000313" key="16">
    <source>
        <dbReference type="EMBL" id="PSJ41091.1"/>
    </source>
</evidence>
<dbReference type="PIRSF" id="PIRSF003097">
    <property type="entry name" value="FtsX"/>
    <property type="match status" value="1"/>
</dbReference>
<dbReference type="EMBL" id="PXYH01000014">
    <property type="protein sequence ID" value="PSJ41091.1"/>
    <property type="molecule type" value="Genomic_DNA"/>
</dbReference>
<keyword evidence="5 12" id="KW-1003">Cell membrane</keyword>
<keyword evidence="7 12" id="KW-0132">Cell division</keyword>